<feature type="transmembrane region" description="Helical" evidence="5">
    <location>
        <begin position="185"/>
        <end position="205"/>
    </location>
</feature>
<gene>
    <name evidence="7" type="ORF">MGAL_10B094521</name>
</gene>
<dbReference type="InterPro" id="IPR036513">
    <property type="entry name" value="STAS_dom_sf"/>
</dbReference>
<dbReference type="InterPro" id="IPR001902">
    <property type="entry name" value="SLC26A/SulP_fam"/>
</dbReference>
<dbReference type="GO" id="GO:0016020">
    <property type="term" value="C:membrane"/>
    <property type="evidence" value="ECO:0007669"/>
    <property type="project" value="UniProtKB-SubCell"/>
</dbReference>
<feature type="transmembrane region" description="Helical" evidence="5">
    <location>
        <begin position="300"/>
        <end position="317"/>
    </location>
</feature>
<sequence length="701" mass="77837">MEVKLKAKDLISTQRRWYSSEALDSVYYKVPVKRRSKIGKIKDNCFCSRTRAWKVLTTLLPIIKFIEKYKTPNILGDFLSGLTATFLHLPQGLGFGILAGLQPINGLYTTFFPVLIYMFFGTSPHVSFGSNAVMALLTQTVVKREADRYLGSNTLHLISKINHSDESTGNSSSRYLQNNLEDIKVGAAMTASLLTGLILAGLGICRLGFLTRYMSVSFIGGFTTAAAIHIASSQVPKMLGIVVSPHSGAGKLVKMYIELFSNIKLAVISELVIAVITIIILLIVKILINEKYKDRMKIPIPIDFIVVIIGTIVSYFGKFENNFDVKIVGDIPSGFPIPKVPALHTASTMIMDCVVMAILSLAMTISLAKLTAKKHGISIDDNQELIAYGISNIGSSFFSCFPQATAPPRTMVLSNLGAKSTLNAIPTGLIILLIILWIGTLFESLPVAILAAMIIVAMKNLLMQFGDIPRLWRINKFDCIIWLITFSVSVLVDLDYGLMAGIGFSILSIVIQNQMASGKVIGYSDREDIFVDSKNRVHVIEISSIKIFQYQAPLHFANAENFRKILYSQVADAIKLKNRKEKDEIVKVENQDVSEKGKKLEQNIRHIILDFQMISNVDLSGINILTQIMKEYKAVDIEIYIVKCSSKITETLRAADFFENFPKENMLYDLADAVYVINSNKATDNTENTTTKSDLRENTKL</sequence>
<feature type="domain" description="STAS" evidence="6">
    <location>
        <begin position="535"/>
        <end position="677"/>
    </location>
</feature>
<feature type="transmembrane region" description="Helical" evidence="5">
    <location>
        <begin position="474"/>
        <end position="492"/>
    </location>
</feature>
<evidence type="ECO:0000313" key="8">
    <source>
        <dbReference type="Proteomes" id="UP000596742"/>
    </source>
</evidence>
<dbReference type="Gene3D" id="3.30.750.24">
    <property type="entry name" value="STAS domain"/>
    <property type="match status" value="1"/>
</dbReference>
<protein>
    <submittedName>
        <fullName evidence="7">Blast:Sulfate transporter</fullName>
    </submittedName>
</protein>
<comment type="subcellular location">
    <subcellularLocation>
        <location evidence="1">Membrane</location>
        <topology evidence="1">Multi-pass membrane protein</topology>
    </subcellularLocation>
</comment>
<dbReference type="InterPro" id="IPR011547">
    <property type="entry name" value="SLC26A/SulP_dom"/>
</dbReference>
<dbReference type="AlphaFoldDB" id="A0A8B6G1N4"/>
<dbReference type="PANTHER" id="PTHR11814">
    <property type="entry name" value="SULFATE TRANSPORTER"/>
    <property type="match status" value="1"/>
</dbReference>
<name>A0A8B6G1N4_MYTGA</name>
<dbReference type="Pfam" id="PF01740">
    <property type="entry name" value="STAS"/>
    <property type="match status" value="1"/>
</dbReference>
<proteinExistence type="predicted"/>
<evidence type="ECO:0000256" key="4">
    <source>
        <dbReference type="ARBA" id="ARBA00023136"/>
    </source>
</evidence>
<accession>A0A8B6G1N4</accession>
<dbReference type="GO" id="GO:0055085">
    <property type="term" value="P:transmembrane transport"/>
    <property type="evidence" value="ECO:0007669"/>
    <property type="project" value="InterPro"/>
</dbReference>
<keyword evidence="2 5" id="KW-0812">Transmembrane</keyword>
<reference evidence="7" key="1">
    <citation type="submission" date="2018-11" db="EMBL/GenBank/DDBJ databases">
        <authorList>
            <person name="Alioto T."/>
            <person name="Alioto T."/>
        </authorList>
    </citation>
    <scope>NUCLEOTIDE SEQUENCE</scope>
</reference>
<keyword evidence="8" id="KW-1185">Reference proteome</keyword>
<feature type="transmembrane region" description="Helical" evidence="5">
    <location>
        <begin position="95"/>
        <end position="120"/>
    </location>
</feature>
<dbReference type="Proteomes" id="UP000596742">
    <property type="component" value="Unassembled WGS sequence"/>
</dbReference>
<dbReference type="OrthoDB" id="288203at2759"/>
<feature type="transmembrane region" description="Helical" evidence="5">
    <location>
        <begin position="421"/>
        <end position="439"/>
    </location>
</feature>
<keyword evidence="4 5" id="KW-0472">Membrane</keyword>
<dbReference type="EMBL" id="UYJE01007727">
    <property type="protein sequence ID" value="VDI57454.1"/>
    <property type="molecule type" value="Genomic_DNA"/>
</dbReference>
<dbReference type="InterPro" id="IPR002645">
    <property type="entry name" value="STAS_dom"/>
</dbReference>
<evidence type="ECO:0000256" key="1">
    <source>
        <dbReference type="ARBA" id="ARBA00004141"/>
    </source>
</evidence>
<evidence type="ECO:0000256" key="2">
    <source>
        <dbReference type="ARBA" id="ARBA00022692"/>
    </source>
</evidence>
<organism evidence="7 8">
    <name type="scientific">Mytilus galloprovincialis</name>
    <name type="common">Mediterranean mussel</name>
    <dbReference type="NCBI Taxonomy" id="29158"/>
    <lineage>
        <taxon>Eukaryota</taxon>
        <taxon>Metazoa</taxon>
        <taxon>Spiralia</taxon>
        <taxon>Lophotrochozoa</taxon>
        <taxon>Mollusca</taxon>
        <taxon>Bivalvia</taxon>
        <taxon>Autobranchia</taxon>
        <taxon>Pteriomorphia</taxon>
        <taxon>Mytilida</taxon>
        <taxon>Mytiloidea</taxon>
        <taxon>Mytilidae</taxon>
        <taxon>Mytilinae</taxon>
        <taxon>Mytilus</taxon>
    </lineage>
</organism>
<keyword evidence="3 5" id="KW-1133">Transmembrane helix</keyword>
<feature type="transmembrane region" description="Helical" evidence="5">
    <location>
        <begin position="212"/>
        <end position="231"/>
    </location>
</feature>
<dbReference type="CDD" id="cd07042">
    <property type="entry name" value="STAS_SulP_like_sulfate_transporter"/>
    <property type="match status" value="1"/>
</dbReference>
<feature type="transmembrane region" description="Helical" evidence="5">
    <location>
        <begin position="265"/>
        <end position="288"/>
    </location>
</feature>
<dbReference type="Pfam" id="PF00916">
    <property type="entry name" value="Sulfate_transp"/>
    <property type="match status" value="1"/>
</dbReference>
<evidence type="ECO:0000256" key="5">
    <source>
        <dbReference type="SAM" id="Phobius"/>
    </source>
</evidence>
<dbReference type="NCBIfam" id="TIGR00815">
    <property type="entry name" value="sulP"/>
    <property type="match status" value="1"/>
</dbReference>
<dbReference type="SUPFAM" id="SSF52091">
    <property type="entry name" value="SpoIIaa-like"/>
    <property type="match status" value="1"/>
</dbReference>
<evidence type="ECO:0000259" key="6">
    <source>
        <dbReference type="PROSITE" id="PS50801"/>
    </source>
</evidence>
<feature type="transmembrane region" description="Helical" evidence="5">
    <location>
        <begin position="445"/>
        <end position="462"/>
    </location>
</feature>
<evidence type="ECO:0000313" key="7">
    <source>
        <dbReference type="EMBL" id="VDI57454.1"/>
    </source>
</evidence>
<feature type="transmembrane region" description="Helical" evidence="5">
    <location>
        <begin position="349"/>
        <end position="368"/>
    </location>
</feature>
<evidence type="ECO:0000256" key="3">
    <source>
        <dbReference type="ARBA" id="ARBA00022989"/>
    </source>
</evidence>
<dbReference type="PROSITE" id="PS50801">
    <property type="entry name" value="STAS"/>
    <property type="match status" value="1"/>
</dbReference>
<comment type="caution">
    <text evidence="7">The sequence shown here is derived from an EMBL/GenBank/DDBJ whole genome shotgun (WGS) entry which is preliminary data.</text>
</comment>